<dbReference type="InterPro" id="IPR012902">
    <property type="entry name" value="N_methyl_site"/>
</dbReference>
<name>A0A0H5M0C5_YERIN</name>
<evidence type="ECO:0000256" key="2">
    <source>
        <dbReference type="SAM" id="Phobius"/>
    </source>
</evidence>
<keyword evidence="2" id="KW-0812">Transmembrane</keyword>
<dbReference type="EMBL" id="CWJI01000014">
    <property type="protein sequence ID" value="CRY56507.1"/>
    <property type="molecule type" value="Genomic_DNA"/>
</dbReference>
<evidence type="ECO:0000313" key="4">
    <source>
        <dbReference type="Proteomes" id="UP000043316"/>
    </source>
</evidence>
<dbReference type="Pfam" id="PF05307">
    <property type="entry name" value="Bundlin"/>
    <property type="match status" value="1"/>
</dbReference>
<dbReference type="PROSITE" id="PS00409">
    <property type="entry name" value="PROKAR_NTER_METHYL"/>
    <property type="match status" value="1"/>
</dbReference>
<comment type="subcellular location">
    <subcellularLocation>
        <location evidence="1">Membrane</location>
        <topology evidence="1">Single-pass membrane protein</topology>
    </subcellularLocation>
</comment>
<keyword evidence="2" id="KW-1133">Transmembrane helix</keyword>
<sequence length="187" mass="19149">MKLINGLNKFSVKKAQQGLTLIEASMVLALSAVVIAGAVMYYNSASESNKIQRAQGLLGSVQSAVQSIYATRPSFSGLSSQELTMTAAIPRSFINGSGTTATIINPWGGNVLVAAATPATNYTITFEALSLSACTAMASVDLGNSLIGLTVGSTSLKLGSFTGLEVAQACEAGGSAARSVDIAWTFK</sequence>
<keyword evidence="2" id="KW-0472">Membrane</keyword>
<evidence type="ECO:0000256" key="1">
    <source>
        <dbReference type="ARBA" id="ARBA00004167"/>
    </source>
</evidence>
<dbReference type="InterPro" id="IPR045584">
    <property type="entry name" value="Pilin-like"/>
</dbReference>
<dbReference type="Pfam" id="PF07963">
    <property type="entry name" value="N_methyl"/>
    <property type="match status" value="1"/>
</dbReference>
<reference evidence="4" key="1">
    <citation type="submission" date="2015-03" db="EMBL/GenBank/DDBJ databases">
        <authorList>
            <consortium name="Pathogen Informatics"/>
        </authorList>
    </citation>
    <scope>NUCLEOTIDE SEQUENCE [LARGE SCALE GENOMIC DNA]</scope>
    <source>
        <strain evidence="4">R148</strain>
    </source>
</reference>
<dbReference type="SUPFAM" id="SSF54523">
    <property type="entry name" value="Pili subunits"/>
    <property type="match status" value="1"/>
</dbReference>
<dbReference type="GeneID" id="61816395"/>
<dbReference type="InterPro" id="IPR007971">
    <property type="entry name" value="Bundlin"/>
</dbReference>
<dbReference type="Proteomes" id="UP000043316">
    <property type="component" value="Unassembled WGS sequence"/>
</dbReference>
<organism evidence="3 4">
    <name type="scientific">Yersinia intermedia</name>
    <dbReference type="NCBI Taxonomy" id="631"/>
    <lineage>
        <taxon>Bacteria</taxon>
        <taxon>Pseudomonadati</taxon>
        <taxon>Pseudomonadota</taxon>
        <taxon>Gammaproteobacteria</taxon>
        <taxon>Enterobacterales</taxon>
        <taxon>Yersiniaceae</taxon>
        <taxon>Yersinia</taxon>
    </lineage>
</organism>
<accession>A0A0H5M0C5</accession>
<dbReference type="RefSeq" id="WP_019211741.1">
    <property type="nucleotide sequence ID" value="NZ_CWJI01000014.1"/>
</dbReference>
<dbReference type="GO" id="GO:0016020">
    <property type="term" value="C:membrane"/>
    <property type="evidence" value="ECO:0007669"/>
    <property type="project" value="UniProtKB-SubCell"/>
</dbReference>
<evidence type="ECO:0000313" key="3">
    <source>
        <dbReference type="EMBL" id="CRY56507.1"/>
    </source>
</evidence>
<dbReference type="AlphaFoldDB" id="A0A0H5M0C5"/>
<proteinExistence type="predicted"/>
<protein>
    <submittedName>
        <fullName evidence="3">Bundle-forming pilin</fullName>
    </submittedName>
</protein>
<gene>
    <name evidence="3" type="primary">bfpA</name>
    <name evidence="3" type="ORF">ERS008476_03551</name>
</gene>
<dbReference type="GO" id="GO:0009289">
    <property type="term" value="C:pilus"/>
    <property type="evidence" value="ECO:0007669"/>
    <property type="project" value="InterPro"/>
</dbReference>
<dbReference type="Gene3D" id="3.30.1690.10">
    <property type="entry name" value="TcpA-like pilin"/>
    <property type="match status" value="1"/>
</dbReference>
<feature type="transmembrane region" description="Helical" evidence="2">
    <location>
        <begin position="21"/>
        <end position="42"/>
    </location>
</feature>